<dbReference type="Gene3D" id="3.40.190.10">
    <property type="entry name" value="Periplasmic binding protein-like II"/>
    <property type="match status" value="2"/>
</dbReference>
<keyword evidence="1" id="KW-0732">Signal</keyword>
<dbReference type="AlphaFoldDB" id="A0A6J6TS24"/>
<proteinExistence type="predicted"/>
<evidence type="ECO:0000256" key="1">
    <source>
        <dbReference type="ARBA" id="ARBA00022729"/>
    </source>
</evidence>
<dbReference type="PANTHER" id="PTHR35936">
    <property type="entry name" value="MEMBRANE-BOUND LYTIC MUREIN TRANSGLYCOSYLASE F"/>
    <property type="match status" value="1"/>
</dbReference>
<accession>A0A6J6TS24</accession>
<organism evidence="3">
    <name type="scientific">freshwater metagenome</name>
    <dbReference type="NCBI Taxonomy" id="449393"/>
    <lineage>
        <taxon>unclassified sequences</taxon>
        <taxon>metagenomes</taxon>
        <taxon>ecological metagenomes</taxon>
    </lineage>
</organism>
<dbReference type="InterPro" id="IPR001638">
    <property type="entry name" value="Solute-binding_3/MltF_N"/>
</dbReference>
<dbReference type="SMART" id="SM00062">
    <property type="entry name" value="PBPb"/>
    <property type="match status" value="1"/>
</dbReference>
<protein>
    <submittedName>
        <fullName evidence="3">Unannotated protein</fullName>
    </submittedName>
</protein>
<reference evidence="3" key="1">
    <citation type="submission" date="2020-05" db="EMBL/GenBank/DDBJ databases">
        <authorList>
            <person name="Chiriac C."/>
            <person name="Salcher M."/>
            <person name="Ghai R."/>
            <person name="Kavagutti S V."/>
        </authorList>
    </citation>
    <scope>NUCLEOTIDE SEQUENCE</scope>
</reference>
<name>A0A6J6TS24_9ZZZZ</name>
<dbReference type="SUPFAM" id="SSF53850">
    <property type="entry name" value="Periplasmic binding protein-like II"/>
    <property type="match status" value="1"/>
</dbReference>
<feature type="domain" description="Solute-binding protein family 3/N-terminal" evidence="2">
    <location>
        <begin position="75"/>
        <end position="305"/>
    </location>
</feature>
<gene>
    <name evidence="3" type="ORF">UFOPK2844_00384</name>
</gene>
<dbReference type="Pfam" id="PF00497">
    <property type="entry name" value="SBP_bac_3"/>
    <property type="match status" value="1"/>
</dbReference>
<sequence>MVIAKLMKRKAGLAILVASTTFAATVSIGISSAHAAAGDINYSYFTKNFGWTPMKGRLPNMDCKDRSYSNAVIKGINLGVYDAAPYMYTENGKMTGIDYDINIAVLEYIGIKKHKDILLQWPQMIPALLSKRIDVIGGDIHENPDRLKSIAFTTTAWWYGTTLMVKSDNPKGIKTWADLQKPGVKVGVLTGSFVGEFLAKLSPKPDLVLVPDSNSEFQSLASGKVDVVVDDAPKEGAYMISNPGSGLKILSAATSNPPVDFQDTDAKFALRPADCSLNQAYSRGLAELRDHGVITQILKKYGLGDGDNLFMPNYKP</sequence>
<evidence type="ECO:0000259" key="2">
    <source>
        <dbReference type="SMART" id="SM00062"/>
    </source>
</evidence>
<dbReference type="EMBL" id="CAEZZG010000004">
    <property type="protein sequence ID" value="CAB4750351.1"/>
    <property type="molecule type" value="Genomic_DNA"/>
</dbReference>
<dbReference type="PANTHER" id="PTHR35936:SF17">
    <property type="entry name" value="ARGININE-BINDING EXTRACELLULAR PROTEIN ARTP"/>
    <property type="match status" value="1"/>
</dbReference>
<evidence type="ECO:0000313" key="3">
    <source>
        <dbReference type="EMBL" id="CAB4750351.1"/>
    </source>
</evidence>